<feature type="domain" description="RmlD-like substrate binding" evidence="7">
    <location>
        <begin position="11"/>
        <end position="307"/>
    </location>
</feature>
<proteinExistence type="inferred from homology"/>
<sequence length="311" mass="33070">MASNSSLPTCRILLTGKNGQLGFELQRSLSVLGTVIAVDRDDCDLSDPEAIRALVAKVQPHVIVNPAAHTAVDKAESEPELAHAINSIAPQIFAEEAAKIGALLVHYSTDYVFDGTKDGWYSETDTPNPQSVYGKTKLAGELAIATANPRHLIFRTSWVFGAHGANFMKTILRLAGDREELKIIADQHGAPTAASLLADVTAHAIRQILVAEPSPTLDSPLPNLYGTYHLVAGGSTTWHGYAQTVVELAKSAGIAIKAAQILPIPASAYPLPAARPANSQLNTQKLQAAFGLCLPDWQTGVAQVMTILSEK</sequence>
<dbReference type="EMBL" id="CP034433">
    <property type="protein sequence ID" value="AZN38226.1"/>
    <property type="molecule type" value="Genomic_DNA"/>
</dbReference>
<comment type="similarity">
    <text evidence="2 6">Belongs to the dTDP-4-dehydrorhamnose reductase family.</text>
</comment>
<dbReference type="Pfam" id="PF04321">
    <property type="entry name" value="RmlD_sub_bind"/>
    <property type="match status" value="1"/>
</dbReference>
<dbReference type="NCBIfam" id="TIGR01214">
    <property type="entry name" value="rmlD"/>
    <property type="match status" value="1"/>
</dbReference>
<dbReference type="UniPathway" id="UPA00124"/>
<accession>A0A3S8ZXQ0</accession>
<dbReference type="KEGG" id="iod:EJO50_16095"/>
<evidence type="ECO:0000256" key="3">
    <source>
        <dbReference type="ARBA" id="ARBA00012929"/>
    </source>
</evidence>
<protein>
    <recommendedName>
        <fullName evidence="4 6">dTDP-4-dehydrorhamnose reductase</fullName>
        <ecNumber evidence="3 6">1.1.1.133</ecNumber>
    </recommendedName>
</protein>
<dbReference type="GO" id="GO:0019305">
    <property type="term" value="P:dTDP-rhamnose biosynthetic process"/>
    <property type="evidence" value="ECO:0007669"/>
    <property type="project" value="UniProtKB-UniPathway"/>
</dbReference>
<dbReference type="InterPro" id="IPR029903">
    <property type="entry name" value="RmlD-like-bd"/>
</dbReference>
<name>A0A3S8ZXQ0_9NEIS</name>
<evidence type="ECO:0000313" key="9">
    <source>
        <dbReference type="Proteomes" id="UP000282438"/>
    </source>
</evidence>
<dbReference type="NCBIfam" id="NF007440">
    <property type="entry name" value="PRK09987.1"/>
    <property type="match status" value="1"/>
</dbReference>
<reference evidence="8 9" key="1">
    <citation type="submission" date="2018-12" db="EMBL/GenBank/DDBJ databases">
        <title>Complete genome sequence of Iodobacter sp. H11R3.</title>
        <authorList>
            <person name="Bae J.-W."/>
        </authorList>
    </citation>
    <scope>NUCLEOTIDE SEQUENCE [LARGE SCALE GENOMIC DNA]</scope>
    <source>
        <strain evidence="8 9">H11R3</strain>
    </source>
</reference>
<dbReference type="SUPFAM" id="SSF51735">
    <property type="entry name" value="NAD(P)-binding Rossmann-fold domains"/>
    <property type="match status" value="1"/>
</dbReference>
<dbReference type="EC" id="1.1.1.133" evidence="3 6"/>
<dbReference type="CDD" id="cd05254">
    <property type="entry name" value="dTDP_HR_like_SDR_e"/>
    <property type="match status" value="1"/>
</dbReference>
<keyword evidence="6" id="KW-0521">NADP</keyword>
<comment type="catalytic activity">
    <reaction evidence="5 6">
        <text>dTDP-beta-L-rhamnose + NADP(+) = dTDP-4-dehydro-beta-L-rhamnose + NADPH + H(+)</text>
        <dbReference type="Rhea" id="RHEA:21796"/>
        <dbReference type="ChEBI" id="CHEBI:15378"/>
        <dbReference type="ChEBI" id="CHEBI:57510"/>
        <dbReference type="ChEBI" id="CHEBI:57783"/>
        <dbReference type="ChEBI" id="CHEBI:58349"/>
        <dbReference type="ChEBI" id="CHEBI:62830"/>
        <dbReference type="EC" id="1.1.1.133"/>
    </reaction>
</comment>
<dbReference type="Gene3D" id="3.40.50.720">
    <property type="entry name" value="NAD(P)-binding Rossmann-like Domain"/>
    <property type="match status" value="1"/>
</dbReference>
<dbReference type="OrthoDB" id="9803892at2"/>
<evidence type="ECO:0000256" key="5">
    <source>
        <dbReference type="ARBA" id="ARBA00048200"/>
    </source>
</evidence>
<comment type="cofactor">
    <cofactor evidence="6">
        <name>Mg(2+)</name>
        <dbReference type="ChEBI" id="CHEBI:18420"/>
    </cofactor>
    <text evidence="6">Binds 1 Mg(2+) ion per monomer.</text>
</comment>
<gene>
    <name evidence="8" type="ORF">EJO50_16095</name>
</gene>
<dbReference type="GO" id="GO:0005829">
    <property type="term" value="C:cytosol"/>
    <property type="evidence" value="ECO:0007669"/>
    <property type="project" value="TreeGrafter"/>
</dbReference>
<evidence type="ECO:0000256" key="2">
    <source>
        <dbReference type="ARBA" id="ARBA00010944"/>
    </source>
</evidence>
<evidence type="ECO:0000256" key="4">
    <source>
        <dbReference type="ARBA" id="ARBA00017099"/>
    </source>
</evidence>
<dbReference type="PANTHER" id="PTHR10491:SF4">
    <property type="entry name" value="METHIONINE ADENOSYLTRANSFERASE 2 SUBUNIT BETA"/>
    <property type="match status" value="1"/>
</dbReference>
<evidence type="ECO:0000313" key="8">
    <source>
        <dbReference type="EMBL" id="AZN38226.1"/>
    </source>
</evidence>
<dbReference type="GO" id="GO:0008831">
    <property type="term" value="F:dTDP-4-dehydrorhamnose reductase activity"/>
    <property type="evidence" value="ECO:0007669"/>
    <property type="project" value="UniProtKB-EC"/>
</dbReference>
<dbReference type="AlphaFoldDB" id="A0A3S8ZXQ0"/>
<keyword evidence="6 8" id="KW-0560">Oxidoreductase</keyword>
<dbReference type="InterPro" id="IPR005913">
    <property type="entry name" value="dTDP_dehydrorham_reduct"/>
</dbReference>
<keyword evidence="9" id="KW-1185">Reference proteome</keyword>
<evidence type="ECO:0000256" key="1">
    <source>
        <dbReference type="ARBA" id="ARBA00004781"/>
    </source>
</evidence>
<evidence type="ECO:0000256" key="6">
    <source>
        <dbReference type="RuleBase" id="RU364082"/>
    </source>
</evidence>
<dbReference type="Gene3D" id="3.90.25.10">
    <property type="entry name" value="UDP-galactose 4-epimerase, domain 1"/>
    <property type="match status" value="1"/>
</dbReference>
<comment type="function">
    <text evidence="6">Catalyzes the reduction of dTDP-6-deoxy-L-lyxo-4-hexulose to yield dTDP-L-rhamnose.</text>
</comment>
<dbReference type="PANTHER" id="PTHR10491">
    <property type="entry name" value="DTDP-4-DEHYDRORHAMNOSE REDUCTASE"/>
    <property type="match status" value="1"/>
</dbReference>
<dbReference type="Proteomes" id="UP000282438">
    <property type="component" value="Chromosome"/>
</dbReference>
<comment type="pathway">
    <text evidence="1 6">Carbohydrate biosynthesis; dTDP-L-rhamnose biosynthesis.</text>
</comment>
<organism evidence="8 9">
    <name type="scientific">Iodobacter ciconiae</name>
    <dbReference type="NCBI Taxonomy" id="2496266"/>
    <lineage>
        <taxon>Bacteria</taxon>
        <taxon>Pseudomonadati</taxon>
        <taxon>Pseudomonadota</taxon>
        <taxon>Betaproteobacteria</taxon>
        <taxon>Neisseriales</taxon>
        <taxon>Chitinibacteraceae</taxon>
        <taxon>Iodobacter</taxon>
    </lineage>
</organism>
<evidence type="ECO:0000259" key="7">
    <source>
        <dbReference type="Pfam" id="PF04321"/>
    </source>
</evidence>
<dbReference type="InterPro" id="IPR036291">
    <property type="entry name" value="NAD(P)-bd_dom_sf"/>
</dbReference>